<organism evidence="4 5">
    <name type="scientific">Clostridium frigoriphilum</name>
    <dbReference type="NCBI Taxonomy" id="443253"/>
    <lineage>
        <taxon>Bacteria</taxon>
        <taxon>Bacillati</taxon>
        <taxon>Bacillota</taxon>
        <taxon>Clostridia</taxon>
        <taxon>Eubacteriales</taxon>
        <taxon>Clostridiaceae</taxon>
        <taxon>Clostridium</taxon>
    </lineage>
</organism>
<dbReference type="Proteomes" id="UP001498469">
    <property type="component" value="Unassembled WGS sequence"/>
</dbReference>
<protein>
    <submittedName>
        <fullName evidence="4">Site-specific integrase</fullName>
    </submittedName>
</protein>
<evidence type="ECO:0000313" key="5">
    <source>
        <dbReference type="Proteomes" id="UP001498469"/>
    </source>
</evidence>
<dbReference type="PROSITE" id="PS51900">
    <property type="entry name" value="CB"/>
    <property type="match status" value="1"/>
</dbReference>
<dbReference type="InterPro" id="IPR044068">
    <property type="entry name" value="CB"/>
</dbReference>
<dbReference type="EMBL" id="JAZHFS010000044">
    <property type="protein sequence ID" value="MEF2115223.1"/>
    <property type="molecule type" value="Genomic_DNA"/>
</dbReference>
<evidence type="ECO:0000256" key="1">
    <source>
        <dbReference type="ARBA" id="ARBA00008857"/>
    </source>
</evidence>
<keyword evidence="2" id="KW-0238">DNA-binding</keyword>
<comment type="caution">
    <text evidence="4">The sequence shown here is derived from an EMBL/GenBank/DDBJ whole genome shotgun (WGS) entry which is preliminary data.</text>
</comment>
<dbReference type="RefSeq" id="WP_216254516.1">
    <property type="nucleotide sequence ID" value="NZ_JAZHFS010000044.1"/>
</dbReference>
<feature type="domain" description="Core-binding (CB)" evidence="3">
    <location>
        <begin position="1"/>
        <end position="88"/>
    </location>
</feature>
<evidence type="ECO:0000313" key="4">
    <source>
        <dbReference type="EMBL" id="MEF2115223.1"/>
    </source>
</evidence>
<evidence type="ECO:0000256" key="2">
    <source>
        <dbReference type="PROSITE-ProRule" id="PRU01248"/>
    </source>
</evidence>
<sequence>MFFSNAVEKFIANFQITNRSPQTVIGYRKELTYFMRFWDGKNNYPPELDEVTDSDIDEYLQYKTNKKLATATIARALNILNSFYNFLCKKRFCNINPAFYVDSIKVIKARRQFLTEIEFEKVLDNTVKVLMKQYFLHFTTLA</sequence>
<accession>A0ABU7UXW2</accession>
<dbReference type="Pfam" id="PF02899">
    <property type="entry name" value="Phage_int_SAM_1"/>
    <property type="match status" value="1"/>
</dbReference>
<dbReference type="InterPro" id="IPR004107">
    <property type="entry name" value="Integrase_SAM-like_N"/>
</dbReference>
<name>A0ABU7UXW2_9CLOT</name>
<comment type="similarity">
    <text evidence="1">Belongs to the 'phage' integrase family.</text>
</comment>
<gene>
    <name evidence="4" type="ORF">SJI18_23370</name>
</gene>
<keyword evidence="5" id="KW-1185">Reference proteome</keyword>
<evidence type="ECO:0000259" key="3">
    <source>
        <dbReference type="PROSITE" id="PS51900"/>
    </source>
</evidence>
<proteinExistence type="inferred from homology"/>
<reference evidence="4 5" key="1">
    <citation type="submission" date="2023-11" db="EMBL/GenBank/DDBJ databases">
        <title>Draft genome sequence of a psychrophilic Clostridium strain from permafrost water brine.</title>
        <authorList>
            <person name="Shcherbakova V.A."/>
            <person name="Trubitsyn V.E."/>
            <person name="Zakharyuk A.G."/>
        </authorList>
    </citation>
    <scope>NUCLEOTIDE SEQUENCE [LARGE SCALE GENOMIC DNA]</scope>
    <source>
        <strain evidence="4 5">14F</strain>
    </source>
</reference>